<organism evidence="1 2">
    <name type="scientific">Venustampulla echinocandica</name>
    <dbReference type="NCBI Taxonomy" id="2656787"/>
    <lineage>
        <taxon>Eukaryota</taxon>
        <taxon>Fungi</taxon>
        <taxon>Dikarya</taxon>
        <taxon>Ascomycota</taxon>
        <taxon>Pezizomycotina</taxon>
        <taxon>Leotiomycetes</taxon>
        <taxon>Helotiales</taxon>
        <taxon>Pleuroascaceae</taxon>
        <taxon>Venustampulla</taxon>
    </lineage>
</organism>
<dbReference type="STRING" id="2656787.A0A370TMY9"/>
<dbReference type="GeneID" id="43599086"/>
<evidence type="ECO:0000313" key="2">
    <source>
        <dbReference type="Proteomes" id="UP000254866"/>
    </source>
</evidence>
<name>A0A370TMY9_9HELO</name>
<comment type="caution">
    <text evidence="1">The sequence shown here is derived from an EMBL/GenBank/DDBJ whole genome shotgun (WGS) entry which is preliminary data.</text>
</comment>
<keyword evidence="2" id="KW-1185">Reference proteome</keyword>
<proteinExistence type="predicted"/>
<evidence type="ECO:0000313" key="1">
    <source>
        <dbReference type="EMBL" id="RDL36885.1"/>
    </source>
</evidence>
<dbReference type="RefSeq" id="XP_031869541.1">
    <property type="nucleotide sequence ID" value="XM_032014860.1"/>
</dbReference>
<protein>
    <recommendedName>
        <fullName evidence="3">N-acetylglucosamine-induced protein 1</fullName>
    </recommendedName>
</protein>
<dbReference type="OrthoDB" id="10053431at2759"/>
<dbReference type="AlphaFoldDB" id="A0A370TMY9"/>
<dbReference type="Proteomes" id="UP000254866">
    <property type="component" value="Unassembled WGS sequence"/>
</dbReference>
<evidence type="ECO:0008006" key="3">
    <source>
        <dbReference type="Google" id="ProtNLM"/>
    </source>
</evidence>
<dbReference type="Pfam" id="PF12239">
    <property type="entry name" value="DUF3605"/>
    <property type="match status" value="1"/>
</dbReference>
<dbReference type="PANTHER" id="PTHR35020">
    <property type="entry name" value="N-ACETYLGLUCOSAMINE-INDUCED PROTEIN 1"/>
    <property type="match status" value="1"/>
</dbReference>
<dbReference type="GO" id="GO:0005737">
    <property type="term" value="C:cytoplasm"/>
    <property type="evidence" value="ECO:0007669"/>
    <property type="project" value="TreeGrafter"/>
</dbReference>
<dbReference type="GO" id="GO:0006044">
    <property type="term" value="P:N-acetylglucosamine metabolic process"/>
    <property type="evidence" value="ECO:0007669"/>
    <property type="project" value="TreeGrafter"/>
</dbReference>
<dbReference type="InterPro" id="IPR022036">
    <property type="entry name" value="DUF3605"/>
</dbReference>
<reference evidence="1 2" key="1">
    <citation type="journal article" date="2018" name="IMA Fungus">
        <title>IMA Genome-F 9: Draft genome sequence of Annulohypoxylon stygium, Aspergillus mulundensis, Berkeleyomyces basicola (syn. Thielaviopsis basicola), Ceratocystis smalleyi, two Cercospora beticola strains, Coleophoma cylindrospora, Fusarium fracticaudum, Phialophora cf. hyalina, and Morchella septimelata.</title>
        <authorList>
            <person name="Wingfield B.D."/>
            <person name="Bills G.F."/>
            <person name="Dong Y."/>
            <person name="Huang W."/>
            <person name="Nel W.J."/>
            <person name="Swalarsk-Parry B.S."/>
            <person name="Vaghefi N."/>
            <person name="Wilken P.M."/>
            <person name="An Z."/>
            <person name="de Beer Z.W."/>
            <person name="De Vos L."/>
            <person name="Chen L."/>
            <person name="Duong T.A."/>
            <person name="Gao Y."/>
            <person name="Hammerbacher A."/>
            <person name="Kikkert J.R."/>
            <person name="Li Y."/>
            <person name="Li H."/>
            <person name="Li K."/>
            <person name="Li Q."/>
            <person name="Liu X."/>
            <person name="Ma X."/>
            <person name="Naidoo K."/>
            <person name="Pethybridge S.J."/>
            <person name="Sun J."/>
            <person name="Steenkamp E.T."/>
            <person name="van der Nest M.A."/>
            <person name="van Wyk S."/>
            <person name="Wingfield M.J."/>
            <person name="Xiong C."/>
            <person name="Yue Q."/>
            <person name="Zhang X."/>
        </authorList>
    </citation>
    <scope>NUCLEOTIDE SEQUENCE [LARGE SCALE GENOMIC DNA]</scope>
    <source>
        <strain evidence="1 2">BP 5553</strain>
    </source>
</reference>
<accession>A0A370TMY9</accession>
<sequence length="235" mass="27025">MGSTTPNLPHTAASEADASFLPYWQINVPPAERTATCPPFLENLIAKDLQIVSTPDHRYEILTWPQVQAIIVANRLDVFQRVPSQLRRYLAYNYYLRKAHGSVMNFILGERLKWEQPITAEGKPFEKETDVKILWNDWPYGIDERIVHLVVWTKFGLQDDPTTGDLTDKARGEIGAFVEEKFERRVGADNVIWFKNWGSLKSIRSVEHFHVMLFDPDPAFINEITNGDIALSRKV</sequence>
<gene>
    <name evidence="1" type="ORF">BP5553_06237</name>
</gene>
<dbReference type="EMBL" id="NPIC01000004">
    <property type="protein sequence ID" value="RDL36885.1"/>
    <property type="molecule type" value="Genomic_DNA"/>
</dbReference>
<dbReference type="PANTHER" id="PTHR35020:SF4">
    <property type="entry name" value="N-ACETYLGLUCOSAMINE-INDUCED PROTEIN 1"/>
    <property type="match status" value="1"/>
</dbReference>